<comment type="subcellular location">
    <subcellularLocation>
        <location evidence="1 9">Nucleus</location>
        <location evidence="1 9">Nucleolus</location>
    </subcellularLocation>
</comment>
<keyword evidence="4 9" id="KW-0819">tRNA processing</keyword>
<evidence type="ECO:0000259" key="12">
    <source>
        <dbReference type="Pfam" id="PF08351"/>
    </source>
</evidence>
<sequence>MSSSSGTRRLLDPRLRILIENNVKKNHRSFIVLVGDRGRDRIPGLYYLLTHARDKLNSKRSVLWCYKKELGFSSHRKKREQKARMNQKLGKPNDDEFDLFINSAEIRYTYYKESHKILGQTFEMCILQDFEAITPNLLAQTIETVEGGGLIILMLKTMTSLKQLYTMTMDVHSRYRSSSGDSVVARFNERFILSLAACDDCLVLDDELNVLPISRGKDITPLEEDELRSGEGKAAAKQLQELKDSLQNDRLKQDLVNLTRTIDQAQAVLTFIDALQEKTLSSTVSLTAARGRGKSAALGLAVSSAIVHGYSNIFITSPSPENLKTFWQFVGDGLKALGYVINVDYDAMESVSPEVGKGVIVRVNVWKTHRQTIQWIQPQDAHVLGQAELVIIDEAAAIPLPLVKNLMGPYLVFMASTINGYEGTGRSLSLKLLQQLRESTRPSLTKAPAADESAALTSLSGTHSSKRAGAGLGGVATKARTLKEIQLQTPIRYSSGDKIERWLNGLLCLDASTLPRSTIYSGSPKECQLFSVSRDTLFSFHPASELFLQRMVALYVASHYKNQPNDLQLMSDAPQHRLFVLLPPIADDETVLPDPIAVVQVVMEGSISKEAILDSISRGLRAGGDMIPWTVSQQFQENKFAQLSGARVVRIAVHPDYTRMGFGARALEALNDFYSGEYFNLDETPRAQNSVSFEKAARVGKSTTLQEETLGLRDVTTMPPLLQRLSEIQPPALDYLGVAYGLTAPLLKFWKRAGYIPLYLRQTPSDLTGEFTCMMVRGVGKGDGPGKSPPIDWLTEFAKDFRSRFLSLLSYRFREFGSILGLQVLEAVNGGARDSAGQELGAPELGVFITAFDIKRLEAYSNNMIDYHVILDLLPTLATLYFKRRLIAPKSSSADTNAEEATKERSVKLSAIQSALLLAMGLQRKTIEEVGEEVGLEPNQVLAQLLKVIKKICSVLQLIQREDVVSGLPAIAKLSVQDEAALDGGGSSAFAARMNEELEEAAEQVRRELRAQGEEDDTVMADGEEENEKRARQKEFINSLDLSQYTIGDSIDLSSAQAQVSKLSKEKKGAVSSIFSVKSNAPPPKRKAEALDESSVNKAKKTRRGSGKKQK</sequence>
<dbReference type="GO" id="GO:0005730">
    <property type="term" value="C:nucleolus"/>
    <property type="evidence" value="ECO:0007669"/>
    <property type="project" value="UniProtKB-SubCell"/>
</dbReference>
<evidence type="ECO:0000256" key="9">
    <source>
        <dbReference type="HAMAP-Rule" id="MF_03211"/>
    </source>
</evidence>
<dbReference type="EMBL" id="CAFZ01000071">
    <property type="protein sequence ID" value="CCA70074.1"/>
    <property type="molecule type" value="Genomic_DNA"/>
</dbReference>
<comment type="caution">
    <text evidence="9">Lacks conserved residue(s) required for the propagation of feature annotation.</text>
</comment>
<dbReference type="Pfam" id="PF05127">
    <property type="entry name" value="NAT10_TcmA_helicase"/>
    <property type="match status" value="1"/>
</dbReference>
<keyword evidence="6 9" id="KW-0067">ATP-binding</keyword>
<comment type="caution">
    <text evidence="15">The sequence shown here is derived from an EMBL/GenBank/DDBJ whole genome shotgun (WGS) entry which is preliminary data.</text>
</comment>
<comment type="subunit">
    <text evidence="9">Interacts with TAN1.</text>
</comment>
<feature type="domain" description="TmcA/NAT10 N-terminal" evidence="12">
    <location>
        <begin position="15"/>
        <end position="205"/>
    </location>
</feature>
<dbReference type="PANTHER" id="PTHR10925:SF5">
    <property type="entry name" value="RNA CYTIDINE ACETYLTRANSFERASE"/>
    <property type="match status" value="1"/>
</dbReference>
<dbReference type="AlphaFoldDB" id="G4TFH1"/>
<evidence type="ECO:0000259" key="11">
    <source>
        <dbReference type="Pfam" id="PF05127"/>
    </source>
</evidence>
<dbReference type="InterPro" id="IPR027992">
    <property type="entry name" value="tRNA_bind_dom"/>
</dbReference>
<comment type="function">
    <text evidence="9">RNA cytidine acetyltransferase with specificity toward both 18S rRNA and tRNAs. Catalyzes the formation of N(4)-acetylcytidine (ac4C) in 18S rRNA. Required for early nucleolar cleavages of precursor rRNA at sites A0, A1 and A2 during 18S rRNA synthesis. Catalyzes the formation of ac4C in serine and leucine tRNAs. Requires the tRNA-binding adapter protein TAN1 for full tRNA acetyltransferase activity but not for 18S rRNA acetylation.</text>
</comment>
<name>G4TFH1_SERID</name>
<dbReference type="STRING" id="1109443.G4TFH1"/>
<feature type="binding site" evidence="9">
    <location>
        <position position="752"/>
    </location>
    <ligand>
        <name>acetyl-CoA</name>
        <dbReference type="ChEBI" id="CHEBI:57288"/>
    </ligand>
</feature>
<dbReference type="GO" id="GO:0005524">
    <property type="term" value="F:ATP binding"/>
    <property type="evidence" value="ECO:0007669"/>
    <property type="project" value="UniProtKB-UniRule"/>
</dbReference>
<comment type="catalytic activity">
    <reaction evidence="9">
        <text>a cytidine in 18S rRNA + acetyl-CoA + ATP + H2O = an N(4)-acetylcytidine in 18S rRNA + ADP + phosphate + CoA + H(+)</text>
        <dbReference type="Rhea" id="RHEA:51424"/>
        <dbReference type="Rhea" id="RHEA-COMP:13575"/>
        <dbReference type="Rhea" id="RHEA-COMP:13576"/>
        <dbReference type="ChEBI" id="CHEBI:15377"/>
        <dbReference type="ChEBI" id="CHEBI:15378"/>
        <dbReference type="ChEBI" id="CHEBI:30616"/>
        <dbReference type="ChEBI" id="CHEBI:43474"/>
        <dbReference type="ChEBI" id="CHEBI:57287"/>
        <dbReference type="ChEBI" id="CHEBI:57288"/>
        <dbReference type="ChEBI" id="CHEBI:74900"/>
        <dbReference type="ChEBI" id="CHEBI:82748"/>
        <dbReference type="ChEBI" id="CHEBI:456216"/>
    </reaction>
</comment>
<feature type="binding site" evidence="9">
    <location>
        <begin position="291"/>
        <end position="300"/>
    </location>
    <ligand>
        <name>ATP</name>
        <dbReference type="ChEBI" id="CHEBI:30616"/>
    </ligand>
</feature>
<dbReference type="EC" id="2.3.1.-" evidence="9"/>
<dbReference type="FunCoup" id="G4TFH1">
    <property type="interactions" value="633"/>
</dbReference>
<dbReference type="Pfam" id="PF08351">
    <property type="entry name" value="TmcA_N"/>
    <property type="match status" value="1"/>
</dbReference>
<proteinExistence type="inferred from homology"/>
<keyword evidence="8 9" id="KW-0012">Acyltransferase</keyword>
<feature type="domain" description="N-acetyltransferase" evidence="13">
    <location>
        <begin position="550"/>
        <end position="778"/>
    </location>
</feature>
<evidence type="ECO:0000256" key="1">
    <source>
        <dbReference type="ARBA" id="ARBA00004604"/>
    </source>
</evidence>
<dbReference type="InterPro" id="IPR027417">
    <property type="entry name" value="P-loop_NTPase"/>
</dbReference>
<dbReference type="eggNOG" id="KOG2036">
    <property type="taxonomic scope" value="Eukaryota"/>
</dbReference>
<dbReference type="GO" id="GO:1904812">
    <property type="term" value="P:rRNA acetylation involved in maturation of SSU-rRNA"/>
    <property type="evidence" value="ECO:0007669"/>
    <property type="project" value="InterPro"/>
</dbReference>
<protein>
    <recommendedName>
        <fullName evidence="9">RNA cytidine acetyltransferase</fullName>
        <ecNumber evidence="9">2.3.1.-</ecNumber>
    </recommendedName>
    <alternativeName>
        <fullName evidence="9">18S rRNA cytosine acetyltransferase</fullName>
    </alternativeName>
</protein>
<dbReference type="Pfam" id="PF13718">
    <property type="entry name" value="GNAT_acetyltr_2"/>
    <property type="match status" value="1"/>
</dbReference>
<keyword evidence="3 9" id="KW-0808">Transferase</keyword>
<evidence type="ECO:0000313" key="16">
    <source>
        <dbReference type="Proteomes" id="UP000007148"/>
    </source>
</evidence>
<dbReference type="PANTHER" id="PTHR10925">
    <property type="entry name" value="N-ACETYLTRANSFERASE 10"/>
    <property type="match status" value="1"/>
</dbReference>
<feature type="region of interest" description="Disordered" evidence="10">
    <location>
        <begin position="1065"/>
        <end position="1111"/>
    </location>
</feature>
<evidence type="ECO:0000256" key="3">
    <source>
        <dbReference type="ARBA" id="ARBA00022679"/>
    </source>
</evidence>
<feature type="region of interest" description="Disordered" evidence="10">
    <location>
        <begin position="441"/>
        <end position="462"/>
    </location>
</feature>
<feature type="compositionally biased region" description="Basic residues" evidence="10">
    <location>
        <begin position="1098"/>
        <end position="1111"/>
    </location>
</feature>
<dbReference type="GO" id="GO:1990883">
    <property type="term" value="F:18S rRNA cytidine N-acetyltransferase activity"/>
    <property type="evidence" value="ECO:0007669"/>
    <property type="project" value="TreeGrafter"/>
</dbReference>
<dbReference type="InterPro" id="IPR007807">
    <property type="entry name" value="TcmA/NAT10_helicase"/>
</dbReference>
<dbReference type="GO" id="GO:0051392">
    <property type="term" value="F:tRNA cytidine N4-acetyltransferase activity"/>
    <property type="evidence" value="ECO:0007669"/>
    <property type="project" value="RHEA"/>
</dbReference>
<evidence type="ECO:0000256" key="10">
    <source>
        <dbReference type="SAM" id="MobiDB-lite"/>
    </source>
</evidence>
<organism evidence="15 16">
    <name type="scientific">Serendipita indica (strain DSM 11827)</name>
    <name type="common">Root endophyte fungus</name>
    <name type="synonym">Piriformospora indica</name>
    <dbReference type="NCBI Taxonomy" id="1109443"/>
    <lineage>
        <taxon>Eukaryota</taxon>
        <taxon>Fungi</taxon>
        <taxon>Dikarya</taxon>
        <taxon>Basidiomycota</taxon>
        <taxon>Agaricomycotina</taxon>
        <taxon>Agaricomycetes</taxon>
        <taxon>Sebacinales</taxon>
        <taxon>Serendipitaceae</taxon>
        <taxon>Serendipita</taxon>
    </lineage>
</organism>
<evidence type="ECO:0000313" key="15">
    <source>
        <dbReference type="EMBL" id="CCA70074.1"/>
    </source>
</evidence>
<dbReference type="GO" id="GO:0030686">
    <property type="term" value="C:90S preribosome"/>
    <property type="evidence" value="ECO:0007669"/>
    <property type="project" value="TreeGrafter"/>
</dbReference>
<feature type="domain" description="TcmA/NAT10 helicase" evidence="11">
    <location>
        <begin position="286"/>
        <end position="510"/>
    </location>
</feature>
<feature type="binding site" evidence="9">
    <location>
        <begin position="651"/>
        <end position="653"/>
    </location>
    <ligand>
        <name>acetyl-CoA</name>
        <dbReference type="ChEBI" id="CHEBI:57288"/>
    </ligand>
</feature>
<dbReference type="InterPro" id="IPR032672">
    <property type="entry name" value="TmcA/NAT10/Kre33"/>
</dbReference>
<feature type="domain" description="Possible tRNA binding" evidence="14">
    <location>
        <begin position="793"/>
        <end position="1050"/>
    </location>
</feature>
<evidence type="ECO:0000259" key="14">
    <source>
        <dbReference type="Pfam" id="PF13725"/>
    </source>
</evidence>
<evidence type="ECO:0000256" key="4">
    <source>
        <dbReference type="ARBA" id="ARBA00022694"/>
    </source>
</evidence>
<evidence type="ECO:0000256" key="7">
    <source>
        <dbReference type="ARBA" id="ARBA00023242"/>
    </source>
</evidence>
<evidence type="ECO:0000256" key="8">
    <source>
        <dbReference type="ARBA" id="ARBA00023315"/>
    </source>
</evidence>
<dbReference type="Gene3D" id="3.40.50.300">
    <property type="entry name" value="P-loop containing nucleotide triphosphate hydrolases"/>
    <property type="match status" value="1"/>
</dbReference>
<keyword evidence="5 9" id="KW-0547">Nucleotide-binding</keyword>
<dbReference type="InterPro" id="IPR013562">
    <property type="entry name" value="TmcA/NAT10_N"/>
</dbReference>
<keyword evidence="2 9" id="KW-0698">rRNA processing</keyword>
<dbReference type="HOGENOM" id="CLU_004652_0_0_1"/>
<dbReference type="Pfam" id="PF13725">
    <property type="entry name" value="tRNA_bind_2"/>
    <property type="match status" value="1"/>
</dbReference>
<dbReference type="InterPro" id="IPR000182">
    <property type="entry name" value="GNAT_dom"/>
</dbReference>
<comment type="catalytic activity">
    <reaction evidence="9">
        <text>a cytidine in tRNA + acetyl-CoA + ATP + H2O = an N(4)-acetylcytidine in tRNA + ADP + phosphate + CoA + H(+)</text>
        <dbReference type="Rhea" id="RHEA:53876"/>
        <dbReference type="Rhea" id="RHEA-COMP:13670"/>
        <dbReference type="Rhea" id="RHEA-COMP:13671"/>
        <dbReference type="ChEBI" id="CHEBI:15377"/>
        <dbReference type="ChEBI" id="CHEBI:15378"/>
        <dbReference type="ChEBI" id="CHEBI:30616"/>
        <dbReference type="ChEBI" id="CHEBI:43474"/>
        <dbReference type="ChEBI" id="CHEBI:57287"/>
        <dbReference type="ChEBI" id="CHEBI:57288"/>
        <dbReference type="ChEBI" id="CHEBI:74900"/>
        <dbReference type="ChEBI" id="CHEBI:82748"/>
        <dbReference type="ChEBI" id="CHEBI:456216"/>
    </reaction>
</comment>
<feature type="binding site" evidence="9">
    <location>
        <position position="492"/>
    </location>
    <ligand>
        <name>ATP</name>
        <dbReference type="ChEBI" id="CHEBI:30616"/>
    </ligand>
</feature>
<dbReference type="Proteomes" id="UP000007148">
    <property type="component" value="Unassembled WGS sequence"/>
</dbReference>
<comment type="similarity">
    <text evidence="9">Belongs to the RNA cytidine acetyltransferase family. NAT10 subfamily.</text>
</comment>
<dbReference type="FunFam" id="3.40.50.11040:FF:000002">
    <property type="entry name" value="RNA cytidine acetyltransferase"/>
    <property type="match status" value="1"/>
</dbReference>
<dbReference type="OrthoDB" id="10067491at2759"/>
<evidence type="ECO:0000256" key="6">
    <source>
        <dbReference type="ARBA" id="ARBA00022840"/>
    </source>
</evidence>
<keyword evidence="7 9" id="KW-0539">Nucleus</keyword>
<reference evidence="15 16" key="1">
    <citation type="journal article" date="2011" name="PLoS Pathog.">
        <title>Endophytic Life Strategies Decoded by Genome and Transcriptome Analyses of the Mutualistic Root Symbiont Piriformospora indica.</title>
        <authorList>
            <person name="Zuccaro A."/>
            <person name="Lahrmann U."/>
            <person name="Guldener U."/>
            <person name="Langen G."/>
            <person name="Pfiffi S."/>
            <person name="Biedenkopf D."/>
            <person name="Wong P."/>
            <person name="Samans B."/>
            <person name="Grimm C."/>
            <person name="Basiewicz M."/>
            <person name="Murat C."/>
            <person name="Martin F."/>
            <person name="Kogel K.H."/>
        </authorList>
    </citation>
    <scope>NUCLEOTIDE SEQUENCE [LARGE SCALE GENOMIC DNA]</scope>
    <source>
        <strain evidence="15 16">DSM 11827</strain>
    </source>
</reference>
<keyword evidence="16" id="KW-1185">Reference proteome</keyword>
<evidence type="ECO:0000259" key="13">
    <source>
        <dbReference type="Pfam" id="PF13718"/>
    </source>
</evidence>
<feature type="region of interest" description="Disordered" evidence="10">
    <location>
        <begin position="1010"/>
        <end position="1031"/>
    </location>
</feature>
<accession>G4TFH1</accession>
<dbReference type="Gene3D" id="3.40.50.11040">
    <property type="match status" value="1"/>
</dbReference>
<dbReference type="OMA" id="HLHYIMS"/>
<dbReference type="GO" id="GO:0051391">
    <property type="term" value="P:tRNA acetylation"/>
    <property type="evidence" value="ECO:0007669"/>
    <property type="project" value="UniProtKB-UniRule"/>
</dbReference>
<dbReference type="InterPro" id="IPR033688">
    <property type="entry name" value="NAT10"/>
</dbReference>
<dbReference type="InParanoid" id="G4TFH1"/>
<dbReference type="GO" id="GO:0000049">
    <property type="term" value="F:tRNA binding"/>
    <property type="evidence" value="ECO:0007669"/>
    <property type="project" value="TreeGrafter"/>
</dbReference>
<dbReference type="Gene3D" id="3.40.630.30">
    <property type="match status" value="1"/>
</dbReference>
<gene>
    <name evidence="9" type="primary">NAT10</name>
    <name evidence="15" type="ORF">PIIN_04014</name>
</gene>
<evidence type="ECO:0000256" key="5">
    <source>
        <dbReference type="ARBA" id="ARBA00022741"/>
    </source>
</evidence>
<feature type="compositionally biased region" description="Acidic residues" evidence="10">
    <location>
        <begin position="1014"/>
        <end position="1026"/>
    </location>
</feature>
<evidence type="ECO:0000256" key="2">
    <source>
        <dbReference type="ARBA" id="ARBA00022552"/>
    </source>
</evidence>
<dbReference type="HAMAP" id="MF_03211">
    <property type="entry name" value="RNA_acetyltr_Nat10"/>
    <property type="match status" value="1"/>
</dbReference>